<dbReference type="KEGG" id="sbk:SHEWBE_3678"/>
<dbReference type="EMBL" id="LS483452">
    <property type="protein sequence ID" value="SQH77641.1"/>
    <property type="molecule type" value="Genomic_DNA"/>
</dbReference>
<sequence>MEDEYVKKTMLNYRTSDGLNYRVKDGQGGYENYRVTLLENFTAAVKASEALNKNQKKQLTEFIGDNRDIVKDGLERWAEDSDRVSQAHSYLQETFPNLPELSDMAGALIDIFLTITLPL</sequence>
<proteinExistence type="predicted"/>
<dbReference type="OrthoDB" id="7066007at2"/>
<gene>
    <name evidence="1" type="ORF">SHEWBE_3678</name>
</gene>
<name>A0A330M5T9_9GAMM</name>
<dbReference type="RefSeq" id="WP_112353467.1">
    <property type="nucleotide sequence ID" value="NZ_LS483452.1"/>
</dbReference>
<evidence type="ECO:0000313" key="2">
    <source>
        <dbReference type="Proteomes" id="UP000250123"/>
    </source>
</evidence>
<accession>A0A330M5T9</accession>
<organism evidence="1 2">
    <name type="scientific">Shewanella benthica</name>
    <dbReference type="NCBI Taxonomy" id="43661"/>
    <lineage>
        <taxon>Bacteria</taxon>
        <taxon>Pseudomonadati</taxon>
        <taxon>Pseudomonadota</taxon>
        <taxon>Gammaproteobacteria</taxon>
        <taxon>Alteromonadales</taxon>
        <taxon>Shewanellaceae</taxon>
        <taxon>Shewanella</taxon>
    </lineage>
</organism>
<dbReference type="Proteomes" id="UP000250123">
    <property type="component" value="Chromosome SHEWBE"/>
</dbReference>
<protein>
    <submittedName>
        <fullName evidence="1">Uncharacterized protein</fullName>
    </submittedName>
</protein>
<dbReference type="AlphaFoldDB" id="A0A330M5T9"/>
<evidence type="ECO:0000313" key="1">
    <source>
        <dbReference type="EMBL" id="SQH77641.1"/>
    </source>
</evidence>
<reference evidence="2" key="1">
    <citation type="submission" date="2018-06" db="EMBL/GenBank/DDBJ databases">
        <authorList>
            <person name="Cea G.-C."/>
            <person name="William W."/>
        </authorList>
    </citation>
    <scope>NUCLEOTIDE SEQUENCE [LARGE SCALE GENOMIC DNA]</scope>
    <source>
        <strain evidence="2">DB21MT-2</strain>
    </source>
</reference>